<keyword evidence="1" id="KW-1133">Transmembrane helix</keyword>
<evidence type="ECO:0000313" key="3">
    <source>
        <dbReference type="Proteomes" id="UP001152798"/>
    </source>
</evidence>
<evidence type="ECO:0000313" key="2">
    <source>
        <dbReference type="EMBL" id="CAH1401845.1"/>
    </source>
</evidence>
<feature type="transmembrane region" description="Helical" evidence="1">
    <location>
        <begin position="102"/>
        <end position="122"/>
    </location>
</feature>
<name>A0A9P0MRD3_NEZVI</name>
<keyword evidence="3" id="KW-1185">Reference proteome</keyword>
<accession>A0A9P0MRD3</accession>
<protein>
    <submittedName>
        <fullName evidence="2">Uncharacterized protein</fullName>
    </submittedName>
</protein>
<organism evidence="2 3">
    <name type="scientific">Nezara viridula</name>
    <name type="common">Southern green stink bug</name>
    <name type="synonym">Cimex viridulus</name>
    <dbReference type="NCBI Taxonomy" id="85310"/>
    <lineage>
        <taxon>Eukaryota</taxon>
        <taxon>Metazoa</taxon>
        <taxon>Ecdysozoa</taxon>
        <taxon>Arthropoda</taxon>
        <taxon>Hexapoda</taxon>
        <taxon>Insecta</taxon>
        <taxon>Pterygota</taxon>
        <taxon>Neoptera</taxon>
        <taxon>Paraneoptera</taxon>
        <taxon>Hemiptera</taxon>
        <taxon>Heteroptera</taxon>
        <taxon>Panheteroptera</taxon>
        <taxon>Pentatomomorpha</taxon>
        <taxon>Pentatomoidea</taxon>
        <taxon>Pentatomidae</taxon>
        <taxon>Pentatominae</taxon>
        <taxon>Nezara</taxon>
    </lineage>
</organism>
<reference evidence="2" key="1">
    <citation type="submission" date="2022-01" db="EMBL/GenBank/DDBJ databases">
        <authorList>
            <person name="King R."/>
        </authorList>
    </citation>
    <scope>NUCLEOTIDE SEQUENCE</scope>
</reference>
<dbReference type="AlphaFoldDB" id="A0A9P0MRD3"/>
<keyword evidence="1" id="KW-0472">Membrane</keyword>
<evidence type="ECO:0000256" key="1">
    <source>
        <dbReference type="SAM" id="Phobius"/>
    </source>
</evidence>
<keyword evidence="1" id="KW-0812">Transmembrane</keyword>
<dbReference type="EMBL" id="OV725081">
    <property type="protein sequence ID" value="CAH1401845.1"/>
    <property type="molecule type" value="Genomic_DNA"/>
</dbReference>
<proteinExistence type="predicted"/>
<gene>
    <name evidence="2" type="ORF">NEZAVI_LOCUS10790</name>
</gene>
<dbReference type="Proteomes" id="UP001152798">
    <property type="component" value="Chromosome 5"/>
</dbReference>
<sequence>MGGLATSRLVTSLFVSRSLLDDILLYPAQFVPCHQNTKWTRDHLLYKTPRTRYSDICYLQYNVIGSTIRPRGERTSREDGMRPLKAGKDCCSSFLFRPGSRYGLPAASSGVLSLICLLWLLLNGIMLFVTIRAIVDGPEVSKAIIYPKRNKMWEGYLNNENALHLAPVVKDTASSRGDPDTLLYLDMLRKLWRYKASDMWNSDTSD</sequence>